<evidence type="ECO:0000256" key="3">
    <source>
        <dbReference type="ARBA" id="ARBA00022448"/>
    </source>
</evidence>
<dbReference type="Pfam" id="PF03179">
    <property type="entry name" value="V-ATPase_G"/>
    <property type="match status" value="1"/>
</dbReference>
<reference evidence="10" key="1">
    <citation type="submission" date="2023-07" db="EMBL/GenBank/DDBJ databases">
        <authorList>
            <person name="Stuckert A."/>
        </authorList>
    </citation>
    <scope>NUCLEOTIDE SEQUENCE</scope>
</reference>
<gene>
    <name evidence="10" type="ORF">RIMI_LOCUS7008046</name>
</gene>
<keyword evidence="8" id="KW-0175">Coiled coil</keyword>
<evidence type="ECO:0000313" key="10">
    <source>
        <dbReference type="EMBL" id="CAJ0936849.1"/>
    </source>
</evidence>
<evidence type="ECO:0000256" key="6">
    <source>
        <dbReference type="ARBA" id="ARBA00023136"/>
    </source>
</evidence>
<comment type="caution">
    <text evidence="10">The sequence shown here is derived from an EMBL/GenBank/DDBJ whole genome shotgun (WGS) entry which is preliminary data.</text>
</comment>
<keyword evidence="6" id="KW-0472">Membrane</keyword>
<dbReference type="InterPro" id="IPR005124">
    <property type="entry name" value="V-ATPase_G"/>
</dbReference>
<keyword evidence="5 7" id="KW-0406">Ion transport</keyword>
<organism evidence="10 11">
    <name type="scientific">Ranitomeya imitator</name>
    <name type="common">mimic poison frog</name>
    <dbReference type="NCBI Taxonomy" id="111125"/>
    <lineage>
        <taxon>Eukaryota</taxon>
        <taxon>Metazoa</taxon>
        <taxon>Chordata</taxon>
        <taxon>Craniata</taxon>
        <taxon>Vertebrata</taxon>
        <taxon>Euteleostomi</taxon>
        <taxon>Amphibia</taxon>
        <taxon>Batrachia</taxon>
        <taxon>Anura</taxon>
        <taxon>Neobatrachia</taxon>
        <taxon>Hyloidea</taxon>
        <taxon>Dendrobatidae</taxon>
        <taxon>Dendrobatinae</taxon>
        <taxon>Ranitomeya</taxon>
    </lineage>
</organism>
<evidence type="ECO:0000256" key="8">
    <source>
        <dbReference type="SAM" id="Coils"/>
    </source>
</evidence>
<keyword evidence="3 7" id="KW-0813">Transport</keyword>
<comment type="subunit">
    <text evidence="7">V-ATPase is a heteromultimeric enzyme made up of two complexes: the ATP-hydrolytic V1 complex and the proton translocation V0 complex.</text>
</comment>
<evidence type="ECO:0000256" key="5">
    <source>
        <dbReference type="ARBA" id="ARBA00023065"/>
    </source>
</evidence>
<accession>A0ABN9LC14</accession>
<feature type="non-terminal residue" evidence="10">
    <location>
        <position position="1"/>
    </location>
</feature>
<dbReference type="Proteomes" id="UP001176940">
    <property type="component" value="Unassembled WGS sequence"/>
</dbReference>
<dbReference type="Gene3D" id="1.20.5.2950">
    <property type="match status" value="1"/>
</dbReference>
<comment type="similarity">
    <text evidence="2 7">Belongs to the V-ATPase G subunit family.</text>
</comment>
<feature type="coiled-coil region" evidence="8">
    <location>
        <begin position="48"/>
        <end position="97"/>
    </location>
</feature>
<comment type="function">
    <text evidence="7">Subunit of the V1 complex of vacuolar(H+)-ATPase (V-ATPase), a multisubunit enzyme composed of a peripheral complex (V1) that hydrolyzes ATP and a membrane integral complex (V0) that translocates protons. V-ATPase is responsible for acidifying and maintaining the pH of intracellular compartments and in some cell types, is targeted to the plasma membrane, where it is responsible for acidifying the extracellular environment.</text>
</comment>
<protein>
    <recommendedName>
        <fullName evidence="7">V-type proton ATPase subunit G</fullName>
    </recommendedName>
</protein>
<dbReference type="EMBL" id="CAUEEQ010013001">
    <property type="protein sequence ID" value="CAJ0936849.1"/>
    <property type="molecule type" value="Genomic_DNA"/>
</dbReference>
<dbReference type="PANTHER" id="PTHR12713">
    <property type="entry name" value="VACUOLAR ATP SYNTHASE SUBUNIT G"/>
    <property type="match status" value="1"/>
</dbReference>
<keyword evidence="4 7" id="KW-0375">Hydrogen ion transport</keyword>
<evidence type="ECO:0000256" key="1">
    <source>
        <dbReference type="ARBA" id="ARBA00004308"/>
    </source>
</evidence>
<evidence type="ECO:0000256" key="2">
    <source>
        <dbReference type="ARBA" id="ARBA00010066"/>
    </source>
</evidence>
<comment type="subcellular location">
    <subcellularLocation>
        <location evidence="1">Endomembrane system</location>
    </subcellularLocation>
</comment>
<proteinExistence type="inferred from homology"/>
<name>A0ABN9LC14_9NEOB</name>
<evidence type="ECO:0000313" key="11">
    <source>
        <dbReference type="Proteomes" id="UP001176940"/>
    </source>
</evidence>
<evidence type="ECO:0000256" key="9">
    <source>
        <dbReference type="SAM" id="MobiDB-lite"/>
    </source>
</evidence>
<evidence type="ECO:0000256" key="7">
    <source>
        <dbReference type="RuleBase" id="RU364019"/>
    </source>
</evidence>
<dbReference type="NCBIfam" id="TIGR01147">
    <property type="entry name" value="V_ATP_synt_G"/>
    <property type="match status" value="1"/>
</dbReference>
<keyword evidence="11" id="KW-1185">Reference proteome</keyword>
<feature type="region of interest" description="Disordered" evidence="9">
    <location>
        <begin position="1"/>
        <end position="27"/>
    </location>
</feature>
<evidence type="ECO:0000256" key="4">
    <source>
        <dbReference type="ARBA" id="ARBA00022781"/>
    </source>
</evidence>
<dbReference type="PANTHER" id="PTHR12713:SF13">
    <property type="entry name" value="V-TYPE PROTON ATPASE SUBUNIT G 2"/>
    <property type="match status" value="1"/>
</dbReference>
<sequence>RGGGGDGVTAARAEDTEQQEENTTHRPRHLYILYIPRSAAMTSQSQGIQQLLQAEKRAAERVSEARKRKARRLKQAKEEAQGEIEQYRIEREREFQSQQRTVRRQRALGTQGFDLSSEIEARTRHTLQMVQSSHGKNKEVVLRRLLSLVCDVKPELHANYRFTNY</sequence>